<name>A0A382GV06_9ZZZZ</name>
<keyword evidence="2" id="KW-0820">tRNA-binding</keyword>
<dbReference type="FunFam" id="3.40.50.1470:FF:000001">
    <property type="entry name" value="Peptidyl-tRNA hydrolase"/>
    <property type="match status" value="1"/>
</dbReference>
<organism evidence="6">
    <name type="scientific">marine metagenome</name>
    <dbReference type="NCBI Taxonomy" id="408172"/>
    <lineage>
        <taxon>unclassified sequences</taxon>
        <taxon>metagenomes</taxon>
        <taxon>ecological metagenomes</taxon>
    </lineage>
</organism>
<dbReference type="PANTHER" id="PTHR17224">
    <property type="entry name" value="PEPTIDYL-TRNA HYDROLASE"/>
    <property type="match status" value="1"/>
</dbReference>
<accession>A0A382GV06</accession>
<comment type="similarity">
    <text evidence="5">Belongs to the PTH family.</text>
</comment>
<dbReference type="GO" id="GO:0000049">
    <property type="term" value="F:tRNA binding"/>
    <property type="evidence" value="ECO:0007669"/>
    <property type="project" value="UniProtKB-KW"/>
</dbReference>
<dbReference type="SUPFAM" id="SSF53178">
    <property type="entry name" value="Peptidyl-tRNA hydrolase-like"/>
    <property type="match status" value="1"/>
</dbReference>
<dbReference type="InterPro" id="IPR018171">
    <property type="entry name" value="Pept_tRNA_hydro_CS"/>
</dbReference>
<dbReference type="PANTHER" id="PTHR17224:SF1">
    <property type="entry name" value="PEPTIDYL-TRNA HYDROLASE"/>
    <property type="match status" value="1"/>
</dbReference>
<keyword evidence="3" id="KW-0378">Hydrolase</keyword>
<dbReference type="EMBL" id="UINC01057532">
    <property type="protein sequence ID" value="SVB78789.1"/>
    <property type="molecule type" value="Genomic_DNA"/>
</dbReference>
<dbReference type="EC" id="3.1.1.29" evidence="1"/>
<dbReference type="NCBIfam" id="TIGR00447">
    <property type="entry name" value="pth"/>
    <property type="match status" value="1"/>
</dbReference>
<dbReference type="InterPro" id="IPR001328">
    <property type="entry name" value="Pept_tRNA_hydro"/>
</dbReference>
<reference evidence="6" key="1">
    <citation type="submission" date="2018-05" db="EMBL/GenBank/DDBJ databases">
        <authorList>
            <person name="Lanie J.A."/>
            <person name="Ng W.-L."/>
            <person name="Kazmierczak K.M."/>
            <person name="Andrzejewski T.M."/>
            <person name="Davidsen T.M."/>
            <person name="Wayne K.J."/>
            <person name="Tettelin H."/>
            <person name="Glass J.I."/>
            <person name="Rusch D."/>
            <person name="Podicherti R."/>
            <person name="Tsui H.-C.T."/>
            <person name="Winkler M.E."/>
        </authorList>
    </citation>
    <scope>NUCLEOTIDE SEQUENCE</scope>
</reference>
<dbReference type="HAMAP" id="MF_00083">
    <property type="entry name" value="Pept_tRNA_hydro_bact"/>
    <property type="match status" value="1"/>
</dbReference>
<gene>
    <name evidence="6" type="ORF">METZ01_LOCUS231643</name>
</gene>
<evidence type="ECO:0000256" key="5">
    <source>
        <dbReference type="ARBA" id="ARBA00038063"/>
    </source>
</evidence>
<dbReference type="Gene3D" id="3.40.50.1470">
    <property type="entry name" value="Peptidyl-tRNA hydrolase"/>
    <property type="match status" value="1"/>
</dbReference>
<keyword evidence="4" id="KW-0694">RNA-binding</keyword>
<dbReference type="GO" id="GO:0004045">
    <property type="term" value="F:peptidyl-tRNA hydrolase activity"/>
    <property type="evidence" value="ECO:0007669"/>
    <property type="project" value="UniProtKB-EC"/>
</dbReference>
<evidence type="ECO:0000313" key="6">
    <source>
        <dbReference type="EMBL" id="SVB78789.1"/>
    </source>
</evidence>
<protein>
    <recommendedName>
        <fullName evidence="1">peptidyl-tRNA hydrolase</fullName>
        <ecNumber evidence="1">3.1.1.29</ecNumber>
    </recommendedName>
</protein>
<dbReference type="AlphaFoldDB" id="A0A382GV06"/>
<proteinExistence type="inferred from homology"/>
<dbReference type="InterPro" id="IPR036416">
    <property type="entry name" value="Pept_tRNA_hydro_sf"/>
</dbReference>
<evidence type="ECO:0000256" key="3">
    <source>
        <dbReference type="ARBA" id="ARBA00022801"/>
    </source>
</evidence>
<dbReference type="Pfam" id="PF01195">
    <property type="entry name" value="Pept_tRNA_hydro"/>
    <property type="match status" value="1"/>
</dbReference>
<dbReference type="CDD" id="cd00462">
    <property type="entry name" value="PTH"/>
    <property type="match status" value="1"/>
</dbReference>
<evidence type="ECO:0000256" key="1">
    <source>
        <dbReference type="ARBA" id="ARBA00013260"/>
    </source>
</evidence>
<sequence>MGLGNPGPRYEITRHNAGFLVLDNLAEKYGIDLTKRKYSSVYGYGEINGQQTMVVKPLTYMNHSGKAARSILQALNILPEYLIVIHDDIDLPLGKIKFKKQGGDGGQLGIRSISECIGTDAYNRIRVGVGRPKRKDDIVDYVLSPFEEDERDTLNEVIEQALRMVEMTLVELNKRTNLTEEQKGC</sequence>
<evidence type="ECO:0000256" key="4">
    <source>
        <dbReference type="ARBA" id="ARBA00022884"/>
    </source>
</evidence>
<dbReference type="PROSITE" id="PS01195">
    <property type="entry name" value="PEPT_TRNA_HYDROL_1"/>
    <property type="match status" value="1"/>
</dbReference>
<evidence type="ECO:0000256" key="2">
    <source>
        <dbReference type="ARBA" id="ARBA00022555"/>
    </source>
</evidence>